<evidence type="ECO:0000256" key="11">
    <source>
        <dbReference type="ARBA" id="ARBA00041912"/>
    </source>
</evidence>
<feature type="compositionally biased region" description="Basic and acidic residues" evidence="13">
    <location>
        <begin position="65"/>
        <end position="78"/>
    </location>
</feature>
<accession>A0A4T0C0S2</accession>
<name>A0A4T0C0S2_AURPU</name>
<dbReference type="EMBL" id="QZBZ01000075">
    <property type="protein sequence ID" value="TIA37822.1"/>
    <property type="molecule type" value="Genomic_DNA"/>
</dbReference>
<feature type="compositionally biased region" description="Basic residues" evidence="13">
    <location>
        <begin position="295"/>
        <end position="307"/>
    </location>
</feature>
<gene>
    <name evidence="14" type="ORF">D6C78_04429</name>
</gene>
<dbReference type="PANTHER" id="PTHR11954:SF6">
    <property type="entry name" value="MACROPHAGE MIGRATION INHIBITORY FACTOR"/>
    <property type="match status" value="1"/>
</dbReference>
<organism evidence="14 15">
    <name type="scientific">Aureobasidium pullulans</name>
    <name type="common">Black yeast</name>
    <name type="synonym">Pullularia pullulans</name>
    <dbReference type="NCBI Taxonomy" id="5580"/>
    <lineage>
        <taxon>Eukaryota</taxon>
        <taxon>Fungi</taxon>
        <taxon>Dikarya</taxon>
        <taxon>Ascomycota</taxon>
        <taxon>Pezizomycotina</taxon>
        <taxon>Dothideomycetes</taxon>
        <taxon>Dothideomycetidae</taxon>
        <taxon>Dothideales</taxon>
        <taxon>Saccotheciaceae</taxon>
        <taxon>Aureobasidium</taxon>
    </lineage>
</organism>
<evidence type="ECO:0000256" key="10">
    <source>
        <dbReference type="ARBA" id="ARBA00041631"/>
    </source>
</evidence>
<sequence length="437" mass="47733">MHLERPLSFKRASARQTLYPYPDSPALGEQDRQSMSTTGGALPRRETYRSGVFSLQPQKTGEQLGRTRDDDGSGDERDPAEIEAAYLNLVGGGGNRSRNISSELSFGMGDKDGIDGQTYSVEDSKRRTNFYEEQFQYKGNGLSSVRERIEKDSPVVAELRTNVIVKDEFTLVTDMSYNLSQRYSRPESSIMVNVEHSACLLLAGSFEPAYILTITALPSQLQPVTNKRNSALIQSFMADILAVPPERGILRFQPIAEENLATNGTTVFGEIERIEKSSSDNDATAANAIKRAWTRGSRRSVHAKKPTVRNTDDVPSALPQVANTHLPTTSHSRQPSQNLSQSAVSLTSHPGPAFVAGATSPVLEEKPVKEQTPTPVATPNGDEKRKSTLNGILKNVSNSPRPGSATPIMKPPPIPQTASPVSPKVAKRKSFISIFKR</sequence>
<evidence type="ECO:0000256" key="13">
    <source>
        <dbReference type="SAM" id="MobiDB-lite"/>
    </source>
</evidence>
<comment type="catalytic activity">
    <reaction evidence="7">
        <text>L-dopachrome = 5,6-dihydroxyindole-2-carboxylate</text>
        <dbReference type="Rhea" id="RHEA:13041"/>
        <dbReference type="ChEBI" id="CHEBI:16875"/>
        <dbReference type="ChEBI" id="CHEBI:57509"/>
        <dbReference type="EC" id="5.3.3.12"/>
    </reaction>
</comment>
<dbReference type="EC" id="5.3.2.1" evidence="9"/>
<keyword evidence="3" id="KW-0202">Cytokine</keyword>
<feature type="region of interest" description="Disordered" evidence="13">
    <location>
        <begin position="1"/>
        <end position="78"/>
    </location>
</feature>
<feature type="region of interest" description="Disordered" evidence="13">
    <location>
        <begin position="295"/>
        <end position="427"/>
    </location>
</feature>
<comment type="subcellular location">
    <subcellularLocation>
        <location evidence="1">Secreted</location>
    </subcellularLocation>
</comment>
<evidence type="ECO:0000256" key="3">
    <source>
        <dbReference type="ARBA" id="ARBA00022514"/>
    </source>
</evidence>
<comment type="catalytic activity">
    <reaction evidence="6">
        <text>3-phenylpyruvate = enol-phenylpyruvate</text>
        <dbReference type="Rhea" id="RHEA:17097"/>
        <dbReference type="ChEBI" id="CHEBI:16815"/>
        <dbReference type="ChEBI" id="CHEBI:18005"/>
        <dbReference type="EC" id="5.3.2.1"/>
    </reaction>
</comment>
<dbReference type="SUPFAM" id="SSF55331">
    <property type="entry name" value="Tautomerase/MIF"/>
    <property type="match status" value="1"/>
</dbReference>
<comment type="caution">
    <text evidence="14">The sequence shown here is derived from an EMBL/GenBank/DDBJ whole genome shotgun (WGS) entry which is preliminary data.</text>
</comment>
<dbReference type="GO" id="GO:0050178">
    <property type="term" value="F:phenylpyruvate tautomerase activity"/>
    <property type="evidence" value="ECO:0007669"/>
    <property type="project" value="UniProtKB-EC"/>
</dbReference>
<evidence type="ECO:0000256" key="12">
    <source>
        <dbReference type="ARBA" id="ARBA00042730"/>
    </source>
</evidence>
<dbReference type="EC" id="5.3.3.12" evidence="8"/>
<dbReference type="PANTHER" id="PTHR11954">
    <property type="entry name" value="D-DOPACHROME DECARBOXYLASE"/>
    <property type="match status" value="1"/>
</dbReference>
<evidence type="ECO:0000256" key="9">
    <source>
        <dbReference type="ARBA" id="ARBA00039086"/>
    </source>
</evidence>
<comment type="similarity">
    <text evidence="2">Belongs to the MIF family.</text>
</comment>
<evidence type="ECO:0000313" key="14">
    <source>
        <dbReference type="EMBL" id="TIA37822.1"/>
    </source>
</evidence>
<evidence type="ECO:0000256" key="5">
    <source>
        <dbReference type="ARBA" id="ARBA00023235"/>
    </source>
</evidence>
<evidence type="ECO:0000256" key="7">
    <source>
        <dbReference type="ARBA" id="ARBA00036823"/>
    </source>
</evidence>
<keyword evidence="5" id="KW-0413">Isomerase</keyword>
<evidence type="ECO:0000256" key="8">
    <source>
        <dbReference type="ARBA" id="ARBA00038932"/>
    </source>
</evidence>
<evidence type="ECO:0000313" key="15">
    <source>
        <dbReference type="Proteomes" id="UP000308724"/>
    </source>
</evidence>
<dbReference type="GO" id="GO:0004167">
    <property type="term" value="F:dopachrome isomerase activity"/>
    <property type="evidence" value="ECO:0007669"/>
    <property type="project" value="UniProtKB-EC"/>
</dbReference>
<reference evidence="14 15" key="1">
    <citation type="submission" date="2018-10" db="EMBL/GenBank/DDBJ databases">
        <title>Fifty Aureobasidium pullulans genomes reveal a recombining polyextremotolerant generalist.</title>
        <authorList>
            <person name="Gostincar C."/>
            <person name="Turk M."/>
            <person name="Zajc J."/>
            <person name="Gunde-Cimerman N."/>
        </authorList>
    </citation>
    <scope>NUCLEOTIDE SEQUENCE [LARGE SCALE GENOMIC DNA]</scope>
    <source>
        <strain evidence="14 15">EXF-1645</strain>
    </source>
</reference>
<dbReference type="Proteomes" id="UP000308724">
    <property type="component" value="Unassembled WGS sequence"/>
</dbReference>
<dbReference type="InterPro" id="IPR001398">
    <property type="entry name" value="Macrophage_inhib_fac"/>
</dbReference>
<dbReference type="GO" id="GO:0005576">
    <property type="term" value="C:extracellular region"/>
    <property type="evidence" value="ECO:0007669"/>
    <property type="project" value="UniProtKB-SubCell"/>
</dbReference>
<dbReference type="AlphaFoldDB" id="A0A4T0C0S2"/>
<evidence type="ECO:0000256" key="6">
    <source>
        <dbReference type="ARBA" id="ARBA00036735"/>
    </source>
</evidence>
<dbReference type="Pfam" id="PF01187">
    <property type="entry name" value="MIF"/>
    <property type="match status" value="1"/>
</dbReference>
<keyword evidence="4" id="KW-0964">Secreted</keyword>
<protein>
    <recommendedName>
        <fullName evidence="12">L-dopachrome isomerase</fullName>
        <ecNumber evidence="9">5.3.2.1</ecNumber>
        <ecNumber evidence="8">5.3.3.12</ecNumber>
    </recommendedName>
    <alternativeName>
        <fullName evidence="10">L-dopachrome tautomerase</fullName>
    </alternativeName>
    <alternativeName>
        <fullName evidence="11">Phenylpyruvate tautomerase</fullName>
    </alternativeName>
</protein>
<feature type="compositionally biased region" description="Polar residues" evidence="13">
    <location>
        <begin position="321"/>
        <end position="348"/>
    </location>
</feature>
<dbReference type="InterPro" id="IPR014347">
    <property type="entry name" value="Tautomerase/MIF_sf"/>
</dbReference>
<proteinExistence type="inferred from homology"/>
<evidence type="ECO:0000256" key="1">
    <source>
        <dbReference type="ARBA" id="ARBA00004613"/>
    </source>
</evidence>
<dbReference type="Gene3D" id="3.30.429.10">
    <property type="entry name" value="Macrophage Migration Inhibitory Factor"/>
    <property type="match status" value="1"/>
</dbReference>
<evidence type="ECO:0000256" key="4">
    <source>
        <dbReference type="ARBA" id="ARBA00022525"/>
    </source>
</evidence>
<evidence type="ECO:0000256" key="2">
    <source>
        <dbReference type="ARBA" id="ARBA00005851"/>
    </source>
</evidence>